<name>A0ABT1JMT8_ACTCY</name>
<evidence type="ECO:0008006" key="3">
    <source>
        <dbReference type="Google" id="ProtNLM"/>
    </source>
</evidence>
<accession>A0ABT1JMT8</accession>
<reference evidence="1 2" key="1">
    <citation type="submission" date="2022-06" db="EMBL/GenBank/DDBJ databases">
        <title>Genomic Encyclopedia of Type Strains, Phase I: the one thousand microbial genomes (KMG-I) project.</title>
        <authorList>
            <person name="Kyrpides N."/>
        </authorList>
    </citation>
    <scope>NUCLEOTIDE SEQUENCE [LARGE SCALE GENOMIC DNA]</scope>
    <source>
        <strain evidence="1 2">DSM 43889</strain>
    </source>
</reference>
<comment type="caution">
    <text evidence="1">The sequence shown here is derived from an EMBL/GenBank/DDBJ whole genome shotgun (WGS) entry which is preliminary data.</text>
</comment>
<organism evidence="1 2">
    <name type="scientific">Actinoalloteichus caeruleus DSM 43889</name>
    <dbReference type="NCBI Taxonomy" id="1120930"/>
    <lineage>
        <taxon>Bacteria</taxon>
        <taxon>Bacillati</taxon>
        <taxon>Actinomycetota</taxon>
        <taxon>Actinomycetes</taxon>
        <taxon>Pseudonocardiales</taxon>
        <taxon>Pseudonocardiaceae</taxon>
        <taxon>Actinoalloteichus</taxon>
        <taxon>Actinoalloteichus cyanogriseus</taxon>
    </lineage>
</organism>
<keyword evidence="2" id="KW-1185">Reference proteome</keyword>
<proteinExistence type="predicted"/>
<dbReference type="Proteomes" id="UP000791080">
    <property type="component" value="Unassembled WGS sequence"/>
</dbReference>
<sequence length="43" mass="4622">MTKGTPTPNLALDRALRHLGWTLAVAAERVNEAYEERTGSPGA</sequence>
<protein>
    <recommendedName>
        <fullName evidence="3">Transcriptional regulator</fullName>
    </recommendedName>
</protein>
<dbReference type="EMBL" id="AUBJ02000001">
    <property type="protein sequence ID" value="MCP2333574.1"/>
    <property type="molecule type" value="Genomic_DNA"/>
</dbReference>
<gene>
    <name evidence="1" type="ORF">G443_003844</name>
</gene>
<evidence type="ECO:0000313" key="2">
    <source>
        <dbReference type="Proteomes" id="UP000791080"/>
    </source>
</evidence>
<evidence type="ECO:0000313" key="1">
    <source>
        <dbReference type="EMBL" id="MCP2333574.1"/>
    </source>
</evidence>